<dbReference type="EMBL" id="AFPZ01000108">
    <property type="protein sequence ID" value="EGQ20746.1"/>
    <property type="molecule type" value="Genomic_DNA"/>
</dbReference>
<sequence length="49" mass="5656">MEVYYLQGWALFAEKFLQIGMLLFIVWNIKLLVFEKVTSTEGDGVNGNE</sequence>
<dbReference type="AlphaFoldDB" id="F9DXG3"/>
<keyword evidence="1" id="KW-0472">Membrane</keyword>
<organism evidence="2 3">
    <name type="scientific">Sporosarcina newyorkensis 2681</name>
    <dbReference type="NCBI Taxonomy" id="1027292"/>
    <lineage>
        <taxon>Bacteria</taxon>
        <taxon>Bacillati</taxon>
        <taxon>Bacillota</taxon>
        <taxon>Bacilli</taxon>
        <taxon>Bacillales</taxon>
        <taxon>Caryophanaceae</taxon>
        <taxon>Sporosarcina</taxon>
    </lineage>
</organism>
<gene>
    <name evidence="2" type="ORF">HMPREF9372_3494</name>
</gene>
<evidence type="ECO:0000313" key="2">
    <source>
        <dbReference type="EMBL" id="EGQ20746.1"/>
    </source>
</evidence>
<proteinExistence type="predicted"/>
<dbReference type="STRING" id="759851.SAMN04244570_2720"/>
<keyword evidence="1" id="KW-1133">Transmembrane helix</keyword>
<accession>F9DXG3</accession>
<dbReference type="Proteomes" id="UP000005316">
    <property type="component" value="Unassembled WGS sequence"/>
</dbReference>
<comment type="caution">
    <text evidence="2">The sequence shown here is derived from an EMBL/GenBank/DDBJ whole genome shotgun (WGS) entry which is preliminary data.</text>
</comment>
<evidence type="ECO:0000313" key="3">
    <source>
        <dbReference type="Proteomes" id="UP000005316"/>
    </source>
</evidence>
<protein>
    <submittedName>
        <fullName evidence="2">TrbL/VirB6 plasmid conjugal transfer protein</fullName>
    </submittedName>
</protein>
<dbReference type="HOGENOM" id="CLU_3140864_0_0_9"/>
<reference evidence="2 3" key="1">
    <citation type="submission" date="2011-04" db="EMBL/GenBank/DDBJ databases">
        <authorList>
            <person name="Muzny D."/>
            <person name="Qin X."/>
            <person name="Deng J."/>
            <person name="Jiang H."/>
            <person name="Liu Y."/>
            <person name="Qu J."/>
            <person name="Song X.-Z."/>
            <person name="Zhang L."/>
            <person name="Thornton R."/>
            <person name="Coyle M."/>
            <person name="Francisco L."/>
            <person name="Jackson L."/>
            <person name="Javaid M."/>
            <person name="Korchina V."/>
            <person name="Kovar C."/>
            <person name="Mata R."/>
            <person name="Mathew T."/>
            <person name="Ngo R."/>
            <person name="Nguyen L."/>
            <person name="Nguyen N."/>
            <person name="Okwuonu G."/>
            <person name="Ongeri F."/>
            <person name="Pham C."/>
            <person name="Simmons D."/>
            <person name="Wilczek-Boney K."/>
            <person name="Hale W."/>
            <person name="Jakkamsetti A."/>
            <person name="Pham P."/>
            <person name="Ruth R."/>
            <person name="San Lucas F."/>
            <person name="Warren J."/>
            <person name="Zhang J."/>
            <person name="Zhao Z."/>
            <person name="Zhou C."/>
            <person name="Zhu D."/>
            <person name="Lee S."/>
            <person name="Bess C."/>
            <person name="Blankenburg K."/>
            <person name="Forbes L."/>
            <person name="Fu Q."/>
            <person name="Gubbala S."/>
            <person name="Hirani K."/>
            <person name="Jayaseelan J.C."/>
            <person name="Lara F."/>
            <person name="Munidasa M."/>
            <person name="Palculict T."/>
            <person name="Patil S."/>
            <person name="Pu L.-L."/>
            <person name="Saada N."/>
            <person name="Tang L."/>
            <person name="Weissenberger G."/>
            <person name="Zhu Y."/>
            <person name="Hemphill L."/>
            <person name="Shang Y."/>
            <person name="Youmans B."/>
            <person name="Ayvaz T."/>
            <person name="Ross M."/>
            <person name="Santibanez J."/>
            <person name="Aqrawi P."/>
            <person name="Gross S."/>
            <person name="Joshi V."/>
            <person name="Fowler G."/>
            <person name="Nazareth L."/>
            <person name="Reid J."/>
            <person name="Worley K."/>
            <person name="Petrosino J."/>
            <person name="Highlander S."/>
            <person name="Gibbs R."/>
        </authorList>
    </citation>
    <scope>NUCLEOTIDE SEQUENCE [LARGE SCALE GENOMIC DNA]</scope>
    <source>
        <strain evidence="2 3">2681</strain>
    </source>
</reference>
<keyword evidence="1" id="KW-0812">Transmembrane</keyword>
<evidence type="ECO:0000256" key="1">
    <source>
        <dbReference type="SAM" id="Phobius"/>
    </source>
</evidence>
<feature type="transmembrane region" description="Helical" evidence="1">
    <location>
        <begin position="6"/>
        <end position="27"/>
    </location>
</feature>
<dbReference type="RefSeq" id="WP_009498185.1">
    <property type="nucleotide sequence ID" value="NZ_GL982998.1"/>
</dbReference>
<name>F9DXG3_9BACL</name>